<comment type="subcellular location">
    <subcellularLocation>
        <location evidence="1">Nucleus</location>
    </subcellularLocation>
</comment>
<dbReference type="InterPro" id="IPR000719">
    <property type="entry name" value="Prot_kinase_dom"/>
</dbReference>
<gene>
    <name evidence="7" type="ORF">EVOR1521_LOCUS15161</name>
</gene>
<dbReference type="InterPro" id="IPR041499">
    <property type="entry name" value="Tfc1/Sfc1_N"/>
</dbReference>
<evidence type="ECO:0000256" key="3">
    <source>
        <dbReference type="ARBA" id="ARBA00023163"/>
    </source>
</evidence>
<proteinExistence type="predicted"/>
<feature type="compositionally biased region" description="Low complexity" evidence="5">
    <location>
        <begin position="694"/>
        <end position="706"/>
    </location>
</feature>
<dbReference type="Gene3D" id="1.10.510.10">
    <property type="entry name" value="Transferase(Phosphotransferase) domain 1"/>
    <property type="match status" value="1"/>
</dbReference>
<dbReference type="SUPFAM" id="SSF56112">
    <property type="entry name" value="Protein kinase-like (PK-like)"/>
    <property type="match status" value="1"/>
</dbReference>
<dbReference type="CDD" id="cd00180">
    <property type="entry name" value="PKc"/>
    <property type="match status" value="1"/>
</dbReference>
<evidence type="ECO:0000256" key="5">
    <source>
        <dbReference type="SAM" id="MobiDB-lite"/>
    </source>
</evidence>
<name>A0AA36IN76_9DINO</name>
<accession>A0AA36IN76</accession>
<feature type="region of interest" description="Disordered" evidence="5">
    <location>
        <begin position="693"/>
        <end position="712"/>
    </location>
</feature>
<keyword evidence="3" id="KW-0804">Transcription</keyword>
<evidence type="ECO:0000313" key="7">
    <source>
        <dbReference type="EMBL" id="CAJ1389573.1"/>
    </source>
</evidence>
<dbReference type="EMBL" id="CAUJNA010001891">
    <property type="protein sequence ID" value="CAJ1389573.1"/>
    <property type="molecule type" value="Genomic_DNA"/>
</dbReference>
<feature type="domain" description="Protein kinase" evidence="6">
    <location>
        <begin position="1"/>
        <end position="271"/>
    </location>
</feature>
<dbReference type="GO" id="GO:0001003">
    <property type="term" value="F:RNA polymerase III type 2 promoter sequence-specific DNA binding"/>
    <property type="evidence" value="ECO:0007669"/>
    <property type="project" value="TreeGrafter"/>
</dbReference>
<dbReference type="InterPro" id="IPR019136">
    <property type="entry name" value="TF_IIIC_su-5_HTH"/>
</dbReference>
<sequence length="712" mass="79837">MTSKWTNESQALHVSRHAFIVGLVHIFQTSAHYCIARSKGMQNEYRVMELCSENLNARILHAPGSGLAGNLCARYTACVALALEYLHNQEIVFRDLKPENVLIAGEVKNDGGVAKLADFGLACPMHLEDGATPVNKAPTTGLNIFDCGFPTPDAGTPAFMAAEVFLRCATPVDLSEVEARSARAQRAASRDWFALGCCLLLMLLGERGGRLATAQGRQVLLPLEGPRLTEALRLALQEKRRDAAALQLTAALTAPLEVRAGPKELRACAFLQKAMEEMEQRALDFDRRAKVYLTLVQPDAQSGGYSRRAGVQNIHALPRFSRVEVPGKAKNLEEAVAAVGGRKAVAEALDGQGRLRFRLCRQYQFQAPLPMKRHRTSDLLVRAKRKADGTWDCQPVAWVATSFQTEVLADFLFVPGPQLRYGEQPVIGSIEQELAGQSSGGTPYMPPAYFTRVDTPQPYDFEENAFLRRHRNKEVKAIAGTGETKISRGWIQVHVMKFDGGAVPTEPPEGAKDSLRDDEKDVVEAMRRHFEQRPLWLRGPMEEQLQLQRLSPNVSTLQKSFMCVSYLWSDGPWRQAYIRLGYDPRKSPETRTLQVIDFRDRFLRQQRAYFERLQGTLDQTPVQALDCHFRTPPVNRSQLYQYLDIEDEAVQQLLKSSEVLEECSYKTGWLPQQTLENIRERMAVKAELLRRSRQQPALQDAAPPLALEDEAV</sequence>
<protein>
    <recommendedName>
        <fullName evidence="6">Protein kinase domain-containing protein</fullName>
    </recommendedName>
</protein>
<evidence type="ECO:0000259" key="6">
    <source>
        <dbReference type="PROSITE" id="PS50011"/>
    </source>
</evidence>
<dbReference type="GO" id="GO:0006384">
    <property type="term" value="P:transcription initiation at RNA polymerase III promoter"/>
    <property type="evidence" value="ECO:0007669"/>
    <property type="project" value="InterPro"/>
</dbReference>
<comment type="caution">
    <text evidence="7">The sequence shown here is derived from an EMBL/GenBank/DDBJ whole genome shotgun (WGS) entry which is preliminary data.</text>
</comment>
<organism evidence="7 8">
    <name type="scientific">Effrenium voratum</name>
    <dbReference type="NCBI Taxonomy" id="2562239"/>
    <lineage>
        <taxon>Eukaryota</taxon>
        <taxon>Sar</taxon>
        <taxon>Alveolata</taxon>
        <taxon>Dinophyceae</taxon>
        <taxon>Suessiales</taxon>
        <taxon>Symbiodiniaceae</taxon>
        <taxon>Effrenium</taxon>
    </lineage>
</organism>
<dbReference type="Pfam" id="PF17682">
    <property type="entry name" value="Tau95_N"/>
    <property type="match status" value="1"/>
</dbReference>
<dbReference type="InterPro" id="IPR011009">
    <property type="entry name" value="Kinase-like_dom_sf"/>
</dbReference>
<dbReference type="GO" id="GO:0005634">
    <property type="term" value="C:nucleus"/>
    <property type="evidence" value="ECO:0007669"/>
    <property type="project" value="UniProtKB-SubCell"/>
</dbReference>
<dbReference type="PROSITE" id="PS50011">
    <property type="entry name" value="PROTEIN_KINASE_DOM"/>
    <property type="match status" value="1"/>
</dbReference>
<dbReference type="Gene3D" id="3.30.200.160">
    <property type="entry name" value="TFIIIC, subcomplex tauA, subunit Sfc1, barrel domain"/>
    <property type="match status" value="1"/>
</dbReference>
<dbReference type="AlphaFoldDB" id="A0AA36IN76"/>
<dbReference type="InterPro" id="IPR040454">
    <property type="entry name" value="TF_IIIC_Tfc1/Sfc1"/>
</dbReference>
<dbReference type="GO" id="GO:0001002">
    <property type="term" value="F:RNA polymerase III type 1 promoter sequence-specific DNA binding"/>
    <property type="evidence" value="ECO:0007669"/>
    <property type="project" value="TreeGrafter"/>
</dbReference>
<dbReference type="Proteomes" id="UP001178507">
    <property type="component" value="Unassembled WGS sequence"/>
</dbReference>
<dbReference type="Pfam" id="PF09734">
    <property type="entry name" value="Tau95"/>
    <property type="match status" value="1"/>
</dbReference>
<dbReference type="GO" id="GO:0000127">
    <property type="term" value="C:transcription factor TFIIIC complex"/>
    <property type="evidence" value="ECO:0007669"/>
    <property type="project" value="InterPro"/>
</dbReference>
<dbReference type="PANTHER" id="PTHR13230">
    <property type="entry name" value="GENERAL TRANSCRIPTION FACTOR IIIC, POLYPEPTIDE 5"/>
    <property type="match status" value="1"/>
</dbReference>
<keyword evidence="2" id="KW-0238">DNA-binding</keyword>
<dbReference type="GO" id="GO:0005524">
    <property type="term" value="F:ATP binding"/>
    <property type="evidence" value="ECO:0007669"/>
    <property type="project" value="InterPro"/>
</dbReference>
<dbReference type="InterPro" id="IPR042536">
    <property type="entry name" value="TFIIIC_tauA_Sfc1"/>
</dbReference>
<dbReference type="PANTHER" id="PTHR13230:SF5">
    <property type="entry name" value="GENERAL TRANSCRIPTION FACTOR 3C POLYPEPTIDE 5"/>
    <property type="match status" value="1"/>
</dbReference>
<dbReference type="GO" id="GO:0004672">
    <property type="term" value="F:protein kinase activity"/>
    <property type="evidence" value="ECO:0007669"/>
    <property type="project" value="InterPro"/>
</dbReference>
<dbReference type="Pfam" id="PF00069">
    <property type="entry name" value="Pkinase"/>
    <property type="match status" value="1"/>
</dbReference>
<reference evidence="7" key="1">
    <citation type="submission" date="2023-08" db="EMBL/GenBank/DDBJ databases">
        <authorList>
            <person name="Chen Y."/>
            <person name="Shah S."/>
            <person name="Dougan E. K."/>
            <person name="Thang M."/>
            <person name="Chan C."/>
        </authorList>
    </citation>
    <scope>NUCLEOTIDE SEQUENCE</scope>
</reference>
<evidence type="ECO:0000256" key="4">
    <source>
        <dbReference type="ARBA" id="ARBA00023242"/>
    </source>
</evidence>
<dbReference type="SMART" id="SM00220">
    <property type="entry name" value="S_TKc"/>
    <property type="match status" value="1"/>
</dbReference>
<evidence type="ECO:0000256" key="1">
    <source>
        <dbReference type="ARBA" id="ARBA00004123"/>
    </source>
</evidence>
<keyword evidence="4" id="KW-0539">Nucleus</keyword>
<evidence type="ECO:0000313" key="8">
    <source>
        <dbReference type="Proteomes" id="UP001178507"/>
    </source>
</evidence>
<evidence type="ECO:0000256" key="2">
    <source>
        <dbReference type="ARBA" id="ARBA00023125"/>
    </source>
</evidence>
<keyword evidence="8" id="KW-1185">Reference proteome</keyword>